<sequence>MTTTKTPTAAATGASLQAQKDGDSRARRLAYITVLTPAIGFVAAIWYSLHFGLKQQDMVLLGVMYFLTSFGVEGGLHRFFSHRSFKAGPVTTAIIGILGCMAAQGPILFWAATHRMHHVFTDQDGDPHSPRVLAPGWRGRLKALWHGHVGWLFTVKRSNWSSYVPDLFASRVVLFVNQHYLSWVFLGLAIPTAIGAALSGVEGAVGGLLWGGLARVFLLDQVTWAVNSIGHTFGKRPNQTRDTSGNIGWLALVSAGGGWHNNHHANPALAHNDYHFWQIDTTAWVIRTLGLVGLAWDIRQRQNTEPSAGPETINK</sequence>
<keyword evidence="8" id="KW-0443">Lipid metabolism</keyword>
<dbReference type="GO" id="GO:0016020">
    <property type="term" value="C:membrane"/>
    <property type="evidence" value="ECO:0007669"/>
    <property type="project" value="UniProtKB-SubCell"/>
</dbReference>
<evidence type="ECO:0000256" key="10">
    <source>
        <dbReference type="SAM" id="Phobius"/>
    </source>
</evidence>
<dbReference type="GO" id="GO:0016717">
    <property type="term" value="F:oxidoreductase activity, acting on paired donors, with oxidation of a pair of donors resulting in the reduction of molecular oxygen to two molecules of water"/>
    <property type="evidence" value="ECO:0007669"/>
    <property type="project" value="InterPro"/>
</dbReference>
<feature type="domain" description="Fatty acid desaturase" evidence="11">
    <location>
        <begin position="60"/>
        <end position="276"/>
    </location>
</feature>
<gene>
    <name evidence="12" type="ORF">C9I28_25930</name>
</gene>
<dbReference type="Pfam" id="PF00487">
    <property type="entry name" value="FA_desaturase"/>
    <property type="match status" value="1"/>
</dbReference>
<evidence type="ECO:0000256" key="5">
    <source>
        <dbReference type="ARBA" id="ARBA00022989"/>
    </source>
</evidence>
<dbReference type="PRINTS" id="PR00075">
    <property type="entry name" value="FACDDSATRASE"/>
</dbReference>
<evidence type="ECO:0000256" key="3">
    <source>
        <dbReference type="ARBA" id="ARBA00022692"/>
    </source>
</evidence>
<dbReference type="OrthoDB" id="19906at2"/>
<name>A0A2R4CGU3_9BURK</name>
<reference evidence="12 13" key="1">
    <citation type="submission" date="2018-03" db="EMBL/GenBank/DDBJ databases">
        <title>Massilia armeniaca sp. nov., isolated from desert soil.</title>
        <authorList>
            <person name="Huang H."/>
            <person name="Ren M."/>
        </authorList>
    </citation>
    <scope>NUCLEOTIDE SEQUENCE [LARGE SCALE GENOMIC DNA]</scope>
    <source>
        <strain evidence="12 13">ZMN-3</strain>
    </source>
</reference>
<evidence type="ECO:0000256" key="7">
    <source>
        <dbReference type="ARBA" id="ARBA00023004"/>
    </source>
</evidence>
<evidence type="ECO:0000256" key="4">
    <source>
        <dbReference type="ARBA" id="ARBA00022832"/>
    </source>
</evidence>
<feature type="transmembrane region" description="Helical" evidence="10">
    <location>
        <begin position="59"/>
        <end position="80"/>
    </location>
</feature>
<evidence type="ECO:0000256" key="8">
    <source>
        <dbReference type="ARBA" id="ARBA00023098"/>
    </source>
</evidence>
<protein>
    <submittedName>
        <fullName evidence="12">Acyl-CoA desaturase</fullName>
    </submittedName>
</protein>
<proteinExistence type="inferred from homology"/>
<keyword evidence="9 10" id="KW-0472">Membrane</keyword>
<dbReference type="RefSeq" id="WP_107144023.1">
    <property type="nucleotide sequence ID" value="NZ_CP028324.1"/>
</dbReference>
<evidence type="ECO:0000256" key="2">
    <source>
        <dbReference type="ARBA" id="ARBA00008749"/>
    </source>
</evidence>
<comment type="similarity">
    <text evidence="2">Belongs to the fatty acid desaturase type 2 family.</text>
</comment>
<dbReference type="PANTHER" id="PTHR11351:SF3">
    <property type="entry name" value="BLL4393 PROTEIN"/>
    <property type="match status" value="1"/>
</dbReference>
<comment type="subcellular location">
    <subcellularLocation>
        <location evidence="1">Membrane</location>
        <topology evidence="1">Multi-pass membrane protein</topology>
    </subcellularLocation>
</comment>
<dbReference type="KEGG" id="masz:C9I28_25930"/>
<dbReference type="InterPro" id="IPR005804">
    <property type="entry name" value="FA_desaturase_dom"/>
</dbReference>
<dbReference type="Proteomes" id="UP000240505">
    <property type="component" value="Chromosome"/>
</dbReference>
<feature type="transmembrane region" description="Helical" evidence="10">
    <location>
        <begin position="29"/>
        <end position="47"/>
    </location>
</feature>
<keyword evidence="13" id="KW-1185">Reference proteome</keyword>
<keyword evidence="7" id="KW-0408">Iron</keyword>
<keyword evidence="6" id="KW-0560">Oxidoreductase</keyword>
<evidence type="ECO:0000259" key="11">
    <source>
        <dbReference type="Pfam" id="PF00487"/>
    </source>
</evidence>
<dbReference type="PANTHER" id="PTHR11351">
    <property type="entry name" value="ACYL-COA DESATURASE"/>
    <property type="match status" value="1"/>
</dbReference>
<dbReference type="InterPro" id="IPR015876">
    <property type="entry name" value="Acyl-CoA_DS"/>
</dbReference>
<evidence type="ECO:0000256" key="1">
    <source>
        <dbReference type="ARBA" id="ARBA00004141"/>
    </source>
</evidence>
<keyword evidence="4" id="KW-0276">Fatty acid metabolism</keyword>
<keyword evidence="5 10" id="KW-1133">Transmembrane helix</keyword>
<feature type="transmembrane region" description="Helical" evidence="10">
    <location>
        <begin position="92"/>
        <end position="112"/>
    </location>
</feature>
<evidence type="ECO:0000313" key="12">
    <source>
        <dbReference type="EMBL" id="AVR98690.1"/>
    </source>
</evidence>
<accession>A0A2R4CGU3</accession>
<organism evidence="12 13">
    <name type="scientific">Pseudoduganella armeniaca</name>
    <dbReference type="NCBI Taxonomy" id="2072590"/>
    <lineage>
        <taxon>Bacteria</taxon>
        <taxon>Pseudomonadati</taxon>
        <taxon>Pseudomonadota</taxon>
        <taxon>Betaproteobacteria</taxon>
        <taxon>Burkholderiales</taxon>
        <taxon>Oxalobacteraceae</taxon>
        <taxon>Telluria group</taxon>
        <taxon>Pseudoduganella</taxon>
    </lineage>
</organism>
<dbReference type="CDD" id="cd03505">
    <property type="entry name" value="Delta9-FADS-like"/>
    <property type="match status" value="1"/>
</dbReference>
<evidence type="ECO:0000313" key="13">
    <source>
        <dbReference type="Proteomes" id="UP000240505"/>
    </source>
</evidence>
<feature type="transmembrane region" description="Helical" evidence="10">
    <location>
        <begin position="180"/>
        <end position="201"/>
    </location>
</feature>
<dbReference type="AlphaFoldDB" id="A0A2R4CGU3"/>
<evidence type="ECO:0000256" key="6">
    <source>
        <dbReference type="ARBA" id="ARBA00023002"/>
    </source>
</evidence>
<dbReference type="EMBL" id="CP028324">
    <property type="protein sequence ID" value="AVR98690.1"/>
    <property type="molecule type" value="Genomic_DNA"/>
</dbReference>
<keyword evidence="3 10" id="KW-0812">Transmembrane</keyword>
<evidence type="ECO:0000256" key="9">
    <source>
        <dbReference type="ARBA" id="ARBA00023136"/>
    </source>
</evidence>
<dbReference type="GO" id="GO:0006631">
    <property type="term" value="P:fatty acid metabolic process"/>
    <property type="evidence" value="ECO:0007669"/>
    <property type="project" value="UniProtKB-KW"/>
</dbReference>